<organism evidence="2 3">
    <name type="scientific">Holothuria leucospilota</name>
    <name type="common">Black long sea cucumber</name>
    <name type="synonym">Mertensiothuria leucospilota</name>
    <dbReference type="NCBI Taxonomy" id="206669"/>
    <lineage>
        <taxon>Eukaryota</taxon>
        <taxon>Metazoa</taxon>
        <taxon>Echinodermata</taxon>
        <taxon>Eleutherozoa</taxon>
        <taxon>Echinozoa</taxon>
        <taxon>Holothuroidea</taxon>
        <taxon>Aspidochirotacea</taxon>
        <taxon>Aspidochirotida</taxon>
        <taxon>Holothuriidae</taxon>
        <taxon>Holothuria</taxon>
    </lineage>
</organism>
<dbReference type="InterPro" id="IPR052958">
    <property type="entry name" value="IFN-induced_PKR_regulator"/>
</dbReference>
<dbReference type="PANTHER" id="PTHR46289">
    <property type="entry name" value="52 KDA REPRESSOR OF THE INHIBITOR OF THE PROTEIN KINASE-LIKE PROTEIN-RELATED"/>
    <property type="match status" value="1"/>
</dbReference>
<sequence length="458" mass="52003">MARLKREFERKLEMCEADAEQAEVELMFWEREPQEEMSPHLGIGEAHVSKAFADSELRRKLQAVDFREAVDLGLILDETSDLSRDEQVSVCIRWVHEGSGETSETSKLHRLTGKHLNLTKDVLLTAGVPLGNIIGQYMDGASNMSSKEREVCLLASKAIYVHCYGHVLNLALQDTMSTLEPLRNALGVIKSLYNLLEASSKRHAFFEKVKEQEEDEHAQKLTLKSLSLTRWSCRYDAVKAVINQLSSIMKALVTLSEERDVKTHSDSISLIHAMANFEFIFGLVLLRVILSNTHGLSQYLQSANMDVAKASKSAEAVIKTLRKCRSDEAFDSLWSTSEIYSDQVRSALSETDYEFRDSRVPRQRRPAKRVQALVGQESDDNSSSVVTTAKDHYRRSCNFFFFFFLCVDKVVAELEERFQGNDHDVLYALGDLIYKKEPAATSFQKVSEFYDLDITLLQ</sequence>
<feature type="coiled-coil region" evidence="1">
    <location>
        <begin position="5"/>
        <end position="32"/>
    </location>
</feature>
<name>A0A9Q1HHK1_HOLLE</name>
<accession>A0A9Q1HHK1</accession>
<proteinExistence type="predicted"/>
<comment type="caution">
    <text evidence="2">The sequence shown here is derived from an EMBL/GenBank/DDBJ whole genome shotgun (WGS) entry which is preliminary data.</text>
</comment>
<evidence type="ECO:0000256" key="1">
    <source>
        <dbReference type="SAM" id="Coils"/>
    </source>
</evidence>
<dbReference type="PANTHER" id="PTHR46289:SF17">
    <property type="entry name" value="HAT C-TERMINAL DIMERISATION DOMAIN-CONTAINING PROTEIN"/>
    <property type="match status" value="1"/>
</dbReference>
<dbReference type="EMBL" id="JAIZAY010000001">
    <property type="protein sequence ID" value="KAJ8050232.1"/>
    <property type="molecule type" value="Genomic_DNA"/>
</dbReference>
<gene>
    <name evidence="2" type="ORF">HOLleu_03354</name>
</gene>
<keyword evidence="3" id="KW-1185">Reference proteome</keyword>
<dbReference type="AlphaFoldDB" id="A0A9Q1HHK1"/>
<evidence type="ECO:0000313" key="2">
    <source>
        <dbReference type="EMBL" id="KAJ8050232.1"/>
    </source>
</evidence>
<dbReference type="Proteomes" id="UP001152320">
    <property type="component" value="Chromosome 1"/>
</dbReference>
<protein>
    <submittedName>
        <fullName evidence="2">Zinc finger MYM-type protein 1</fullName>
    </submittedName>
</protein>
<dbReference type="SUPFAM" id="SSF53098">
    <property type="entry name" value="Ribonuclease H-like"/>
    <property type="match status" value="1"/>
</dbReference>
<evidence type="ECO:0000313" key="3">
    <source>
        <dbReference type="Proteomes" id="UP001152320"/>
    </source>
</evidence>
<keyword evidence="1" id="KW-0175">Coiled coil</keyword>
<reference evidence="2" key="1">
    <citation type="submission" date="2021-10" db="EMBL/GenBank/DDBJ databases">
        <title>Tropical sea cucumber genome reveals ecological adaptation and Cuvierian tubules defense mechanism.</title>
        <authorList>
            <person name="Chen T."/>
        </authorList>
    </citation>
    <scope>NUCLEOTIDE SEQUENCE</scope>
    <source>
        <strain evidence="2">Nanhai2018</strain>
        <tissue evidence="2">Muscle</tissue>
    </source>
</reference>
<dbReference type="OrthoDB" id="5976235at2759"/>
<dbReference type="InterPro" id="IPR012337">
    <property type="entry name" value="RNaseH-like_sf"/>
</dbReference>